<keyword evidence="7" id="KW-1185">Reference proteome</keyword>
<dbReference type="Gene3D" id="2.60.40.10">
    <property type="entry name" value="Immunoglobulins"/>
    <property type="match status" value="2"/>
</dbReference>
<keyword evidence="5" id="KW-0202">Cytokine</keyword>
<dbReference type="InterPro" id="IPR015528">
    <property type="entry name" value="IL-12_beta"/>
</dbReference>
<keyword evidence="3 5" id="KW-0325">Glycoprotein</keyword>
<keyword evidence="5" id="KW-0964">Secreted</keyword>
<dbReference type="PRINTS" id="PR01928">
    <property type="entry name" value="INTRLEUKN12B"/>
</dbReference>
<keyword evidence="1" id="KW-0732">Signal</keyword>
<dbReference type="Pfam" id="PF10420">
    <property type="entry name" value="IL12p40_C"/>
    <property type="match status" value="1"/>
</dbReference>
<dbReference type="SUPFAM" id="SSF48726">
    <property type="entry name" value="Immunoglobulin"/>
    <property type="match status" value="1"/>
</dbReference>
<keyword evidence="2" id="KW-1015">Disulfide bond</keyword>
<dbReference type="PANTHER" id="PTHR48485">
    <property type="entry name" value="INTERLEUKIN-12 SUBUNIT BETA-RELATED"/>
    <property type="match status" value="1"/>
</dbReference>
<keyword evidence="4 5" id="KW-0393">Immunoglobulin domain</keyword>
<evidence type="ECO:0000313" key="8">
    <source>
        <dbReference type="RefSeq" id="XP_030638917.1"/>
    </source>
</evidence>
<dbReference type="PIRSF" id="PIRSF038007">
    <property type="entry name" value="IL_12_beta"/>
    <property type="match status" value="1"/>
</dbReference>
<feature type="domain" description="Ig-like" evidence="6">
    <location>
        <begin position="2"/>
        <end position="62"/>
    </location>
</feature>
<sequence length="279" mass="31800">MPNVLVVKTDLTKTPISHVSLRCGAQLNGTEVHWEKNGVALSQMGNHITVTVVEMHGGNFTCYDHTTGSYLSHTLVLVQPLKYRPMILVTSHHSEHIECVSKNYSGEFHCSWKWNPIRNGMVVSFSAMRSSGEINCSLDSDGSGLTCMDPNQCPYAEEKNRIDLTLFVRNKYRLEEYSRRFYLHEIVKPEKVNISRVKEGEFEWHYPDTWNRPCSYFSLVFEVKVVPLGKSCGHEGGNAEVMTDQTSFKVDDNSAYTFCVRAKDPLTSSAIWSDWSHYE</sequence>
<evidence type="ECO:0000256" key="4">
    <source>
        <dbReference type="ARBA" id="ARBA00023319"/>
    </source>
</evidence>
<dbReference type="RefSeq" id="XP_030638917.1">
    <property type="nucleotide sequence ID" value="XM_030783057.1"/>
</dbReference>
<comment type="subunit">
    <text evidence="5">Heterodimer with IL12A; disulfide-linked. The heterodimer is known as interleukin IL-12.</text>
</comment>
<proteinExistence type="inferred from homology"/>
<protein>
    <recommendedName>
        <fullName evidence="5">Interleukin-12 subunit beta</fullName>
        <shortName evidence="5">IL-12B</shortName>
    </recommendedName>
    <alternativeName>
        <fullName evidence="5">Cytotoxic lymphocyte maturation factor 40 kDa subunit</fullName>
    </alternativeName>
    <alternativeName>
        <fullName evidence="5">IL-12 subunit p40</fullName>
    </alternativeName>
</protein>
<dbReference type="GO" id="GO:0005615">
    <property type="term" value="C:extracellular space"/>
    <property type="evidence" value="ECO:0007669"/>
    <property type="project" value="UniProtKB-KW"/>
</dbReference>
<dbReference type="PROSITE" id="PS50835">
    <property type="entry name" value="IG_LIKE"/>
    <property type="match status" value="1"/>
</dbReference>
<organism evidence="7 8">
    <name type="scientific">Chanos chanos</name>
    <name type="common">Milkfish</name>
    <name type="synonym">Mugil chanos</name>
    <dbReference type="NCBI Taxonomy" id="29144"/>
    <lineage>
        <taxon>Eukaryota</taxon>
        <taxon>Metazoa</taxon>
        <taxon>Chordata</taxon>
        <taxon>Craniata</taxon>
        <taxon>Vertebrata</taxon>
        <taxon>Euteleostomi</taxon>
        <taxon>Actinopterygii</taxon>
        <taxon>Neopterygii</taxon>
        <taxon>Teleostei</taxon>
        <taxon>Ostariophysi</taxon>
        <taxon>Gonorynchiformes</taxon>
        <taxon>Chanidae</taxon>
        <taxon>Chanos</taxon>
    </lineage>
</organism>
<dbReference type="InterPro" id="IPR036179">
    <property type="entry name" value="Ig-like_dom_sf"/>
</dbReference>
<name>A0A6J2W411_CHACN</name>
<dbReference type="InterPro" id="IPR019482">
    <property type="entry name" value="IL-12_beta_cen-dom"/>
</dbReference>
<dbReference type="InterPro" id="IPR007110">
    <property type="entry name" value="Ig-like_dom"/>
</dbReference>
<gene>
    <name evidence="8" type="primary">il12bb</name>
    <name evidence="5" type="synonym">IL12B</name>
</gene>
<dbReference type="OrthoDB" id="8670716at2759"/>
<comment type="subcellular location">
    <subcellularLocation>
        <location evidence="5">Secreted</location>
    </subcellularLocation>
</comment>
<dbReference type="InterPro" id="IPR013783">
    <property type="entry name" value="Ig-like_fold"/>
</dbReference>
<evidence type="ECO:0000256" key="3">
    <source>
        <dbReference type="ARBA" id="ARBA00023180"/>
    </source>
</evidence>
<evidence type="ECO:0000256" key="5">
    <source>
        <dbReference type="RuleBase" id="RU281113"/>
    </source>
</evidence>
<dbReference type="GO" id="GO:0004896">
    <property type="term" value="F:cytokine receptor activity"/>
    <property type="evidence" value="ECO:0007669"/>
    <property type="project" value="UniProtKB-UniRule"/>
</dbReference>
<evidence type="ECO:0000259" key="6">
    <source>
        <dbReference type="PROSITE" id="PS50835"/>
    </source>
</evidence>
<comment type="similarity">
    <text evidence="5">Belongs to the IL-12B family.</text>
</comment>
<dbReference type="GeneID" id="115819549"/>
<reference evidence="8" key="1">
    <citation type="submission" date="2025-08" db="UniProtKB">
        <authorList>
            <consortium name="RefSeq"/>
        </authorList>
    </citation>
    <scope>IDENTIFICATION</scope>
</reference>
<dbReference type="InterPro" id="IPR050676">
    <property type="entry name" value="IL-12"/>
</dbReference>
<dbReference type="CTD" id="335994"/>
<dbReference type="PANTHER" id="PTHR48485:SF4">
    <property type="entry name" value="INTERLEUKIN-12 SUBUNIT BETA"/>
    <property type="match status" value="1"/>
</dbReference>
<dbReference type="SUPFAM" id="SSF49265">
    <property type="entry name" value="Fibronectin type III"/>
    <property type="match status" value="1"/>
</dbReference>
<accession>A0A6J2W411</accession>
<dbReference type="AlphaFoldDB" id="A0A6J2W411"/>
<dbReference type="InterPro" id="IPR036116">
    <property type="entry name" value="FN3_sf"/>
</dbReference>
<evidence type="ECO:0000313" key="7">
    <source>
        <dbReference type="Proteomes" id="UP000504632"/>
    </source>
</evidence>
<evidence type="ECO:0000256" key="2">
    <source>
        <dbReference type="ARBA" id="ARBA00023157"/>
    </source>
</evidence>
<dbReference type="InParanoid" id="A0A6J2W411"/>
<dbReference type="Proteomes" id="UP000504632">
    <property type="component" value="Chromosome 8"/>
</dbReference>
<dbReference type="GO" id="GO:0005125">
    <property type="term" value="F:cytokine activity"/>
    <property type="evidence" value="ECO:0007669"/>
    <property type="project" value="UniProtKB-KW"/>
</dbReference>
<evidence type="ECO:0000256" key="1">
    <source>
        <dbReference type="ARBA" id="ARBA00022729"/>
    </source>
</evidence>